<gene>
    <name evidence="2" type="ORF">CDL12_06457</name>
</gene>
<name>A0A2G9HTJ7_9LAMI</name>
<evidence type="ECO:0000256" key="1">
    <source>
        <dbReference type="SAM" id="MobiDB-lite"/>
    </source>
</evidence>
<evidence type="ECO:0000313" key="2">
    <source>
        <dbReference type="EMBL" id="PIN20852.1"/>
    </source>
</evidence>
<accession>A0A2G9HTJ7</accession>
<evidence type="ECO:0000313" key="3">
    <source>
        <dbReference type="Proteomes" id="UP000231279"/>
    </source>
</evidence>
<proteinExistence type="predicted"/>
<reference evidence="3" key="1">
    <citation type="journal article" date="2018" name="Gigascience">
        <title>Genome assembly of the Pink Ipe (Handroanthus impetiginosus, Bignoniaceae), a highly valued, ecologically keystone Neotropical timber forest tree.</title>
        <authorList>
            <person name="Silva-Junior O.B."/>
            <person name="Grattapaglia D."/>
            <person name="Novaes E."/>
            <person name="Collevatti R.G."/>
        </authorList>
    </citation>
    <scope>NUCLEOTIDE SEQUENCE [LARGE SCALE GENOMIC DNA]</scope>
    <source>
        <strain evidence="3">cv. UFG-1</strain>
    </source>
</reference>
<feature type="region of interest" description="Disordered" evidence="1">
    <location>
        <begin position="60"/>
        <end position="81"/>
    </location>
</feature>
<organism evidence="2 3">
    <name type="scientific">Handroanthus impetiginosus</name>
    <dbReference type="NCBI Taxonomy" id="429701"/>
    <lineage>
        <taxon>Eukaryota</taxon>
        <taxon>Viridiplantae</taxon>
        <taxon>Streptophyta</taxon>
        <taxon>Embryophyta</taxon>
        <taxon>Tracheophyta</taxon>
        <taxon>Spermatophyta</taxon>
        <taxon>Magnoliopsida</taxon>
        <taxon>eudicotyledons</taxon>
        <taxon>Gunneridae</taxon>
        <taxon>Pentapetalae</taxon>
        <taxon>asterids</taxon>
        <taxon>lamiids</taxon>
        <taxon>Lamiales</taxon>
        <taxon>Bignoniaceae</taxon>
        <taxon>Crescentiina</taxon>
        <taxon>Tabebuia alliance</taxon>
        <taxon>Handroanthus</taxon>
    </lineage>
</organism>
<dbReference type="OrthoDB" id="1747351at2759"/>
<dbReference type="EMBL" id="NKXS01001046">
    <property type="protein sequence ID" value="PIN20852.1"/>
    <property type="molecule type" value="Genomic_DNA"/>
</dbReference>
<keyword evidence="3" id="KW-1185">Reference proteome</keyword>
<protein>
    <submittedName>
        <fullName evidence="2">Uncharacterized protein</fullName>
    </submittedName>
</protein>
<sequence>MAAPESSGGAAAPAEECPPFRAKKGSVFPARRRLVKKMVFDLIVQSICSCFTATVQPNRTLSNVETSGGREPAASSVFPLS</sequence>
<comment type="caution">
    <text evidence="2">The sequence shown here is derived from an EMBL/GenBank/DDBJ whole genome shotgun (WGS) entry which is preliminary data.</text>
</comment>
<dbReference type="AlphaFoldDB" id="A0A2G9HTJ7"/>
<dbReference type="Proteomes" id="UP000231279">
    <property type="component" value="Unassembled WGS sequence"/>
</dbReference>